<evidence type="ECO:0000256" key="4">
    <source>
        <dbReference type="SAM" id="Phobius"/>
    </source>
</evidence>
<feature type="transmembrane region" description="Helical" evidence="4">
    <location>
        <begin position="232"/>
        <end position="252"/>
    </location>
</feature>
<feature type="transmembrane region" description="Helical" evidence="4">
    <location>
        <begin position="69"/>
        <end position="88"/>
    </location>
</feature>
<feature type="transmembrane region" description="Helical" evidence="4">
    <location>
        <begin position="94"/>
        <end position="113"/>
    </location>
</feature>
<feature type="transmembrane region" description="Helical" evidence="4">
    <location>
        <begin position="158"/>
        <end position="179"/>
    </location>
</feature>
<dbReference type="GO" id="GO:0005886">
    <property type="term" value="C:plasma membrane"/>
    <property type="evidence" value="ECO:0007669"/>
    <property type="project" value="TreeGrafter"/>
</dbReference>
<dbReference type="CDD" id="cd17477">
    <property type="entry name" value="MFS_YcaD_like"/>
    <property type="match status" value="1"/>
</dbReference>
<dbReference type="AlphaFoldDB" id="A0A2R8AJV4"/>
<dbReference type="Pfam" id="PF07690">
    <property type="entry name" value="MFS_1"/>
    <property type="match status" value="2"/>
</dbReference>
<evidence type="ECO:0000313" key="7">
    <source>
        <dbReference type="Proteomes" id="UP000244911"/>
    </source>
</evidence>
<feature type="transmembrane region" description="Helical" evidence="4">
    <location>
        <begin position="289"/>
        <end position="311"/>
    </location>
</feature>
<dbReference type="Proteomes" id="UP000244911">
    <property type="component" value="Unassembled WGS sequence"/>
</dbReference>
<keyword evidence="2 4" id="KW-1133">Transmembrane helix</keyword>
<evidence type="ECO:0000256" key="2">
    <source>
        <dbReference type="ARBA" id="ARBA00022989"/>
    </source>
</evidence>
<evidence type="ECO:0000256" key="3">
    <source>
        <dbReference type="ARBA" id="ARBA00023136"/>
    </source>
</evidence>
<evidence type="ECO:0000313" key="6">
    <source>
        <dbReference type="EMBL" id="SPF76147.1"/>
    </source>
</evidence>
<dbReference type="RefSeq" id="WP_108856176.1">
    <property type="nucleotide sequence ID" value="NZ_OMOI01000001.1"/>
</dbReference>
<evidence type="ECO:0000259" key="5">
    <source>
        <dbReference type="PROSITE" id="PS50850"/>
    </source>
</evidence>
<feature type="domain" description="Major facilitator superfamily (MFS) profile" evidence="5">
    <location>
        <begin position="166"/>
        <end position="421"/>
    </location>
</feature>
<dbReference type="InterPro" id="IPR011701">
    <property type="entry name" value="MFS"/>
</dbReference>
<organism evidence="6 7">
    <name type="scientific">Aliiroseovarius pelagivivens</name>
    <dbReference type="NCBI Taxonomy" id="1639690"/>
    <lineage>
        <taxon>Bacteria</taxon>
        <taxon>Pseudomonadati</taxon>
        <taxon>Pseudomonadota</taxon>
        <taxon>Alphaproteobacteria</taxon>
        <taxon>Rhodobacterales</taxon>
        <taxon>Paracoccaceae</taxon>
        <taxon>Aliiroseovarius</taxon>
    </lineage>
</organism>
<feature type="transmembrane region" description="Helical" evidence="4">
    <location>
        <begin position="199"/>
        <end position="220"/>
    </location>
</feature>
<keyword evidence="3 4" id="KW-0472">Membrane</keyword>
<dbReference type="InterPro" id="IPR036259">
    <property type="entry name" value="MFS_trans_sf"/>
</dbReference>
<dbReference type="Gene3D" id="1.20.1250.20">
    <property type="entry name" value="MFS general substrate transporter like domains"/>
    <property type="match status" value="2"/>
</dbReference>
<dbReference type="InterPro" id="IPR020846">
    <property type="entry name" value="MFS_dom"/>
</dbReference>
<evidence type="ECO:0000256" key="1">
    <source>
        <dbReference type="ARBA" id="ARBA00022692"/>
    </source>
</evidence>
<dbReference type="PANTHER" id="PTHR23521:SF3">
    <property type="entry name" value="MFS TRANSPORTER"/>
    <property type="match status" value="1"/>
</dbReference>
<dbReference type="PANTHER" id="PTHR23521">
    <property type="entry name" value="TRANSPORTER MFS SUPERFAMILY"/>
    <property type="match status" value="1"/>
</dbReference>
<reference evidence="6 7" key="1">
    <citation type="submission" date="2018-03" db="EMBL/GenBank/DDBJ databases">
        <authorList>
            <person name="Keele B.F."/>
        </authorList>
    </citation>
    <scope>NUCLEOTIDE SEQUENCE [LARGE SCALE GENOMIC DNA]</scope>
    <source>
        <strain evidence="6 7">CECT 8811</strain>
    </source>
</reference>
<keyword evidence="7" id="KW-1185">Reference proteome</keyword>
<feature type="transmembrane region" description="Helical" evidence="4">
    <location>
        <begin position="134"/>
        <end position="152"/>
    </location>
</feature>
<name>A0A2R8AJV4_9RHOB</name>
<feature type="transmembrane region" description="Helical" evidence="4">
    <location>
        <begin position="264"/>
        <end position="283"/>
    </location>
</feature>
<feature type="transmembrane region" description="Helical" evidence="4">
    <location>
        <begin position="323"/>
        <end position="343"/>
    </location>
</feature>
<accession>A0A2R8AJV4</accession>
<gene>
    <name evidence="6" type="primary">ycaD_2</name>
    <name evidence="6" type="ORF">ALP8811_01147</name>
</gene>
<dbReference type="EMBL" id="OMOI01000001">
    <property type="protein sequence ID" value="SPF76147.1"/>
    <property type="molecule type" value="Genomic_DNA"/>
</dbReference>
<feature type="transmembrane region" description="Helical" evidence="4">
    <location>
        <begin position="355"/>
        <end position="372"/>
    </location>
</feature>
<dbReference type="OrthoDB" id="9810614at2"/>
<dbReference type="PROSITE" id="PS50850">
    <property type="entry name" value="MFS"/>
    <property type="match status" value="1"/>
</dbReference>
<protein>
    <submittedName>
        <fullName evidence="6">Putative MFS-type transporter YcaD</fullName>
    </submittedName>
</protein>
<feature type="transmembrane region" description="Helical" evidence="4">
    <location>
        <begin position="39"/>
        <end position="57"/>
    </location>
</feature>
<keyword evidence="1 4" id="KW-0812">Transmembrane</keyword>
<dbReference type="SUPFAM" id="SSF103473">
    <property type="entry name" value="MFS general substrate transporter"/>
    <property type="match status" value="1"/>
</dbReference>
<sequence>MLQVLASSWALLLGVMLLMVGNGVQGTLLGIRGGLEGFSTFELSLVMSGYFAGFLFGSRMAPIMIRRVGHVRVFAALGSFISAVLILYPAMTNPIAWTLLRVVVGFCFSGVYVTAESWLNNAADNENRGKALSLYMFVQMVGIIAAQGLLVIGDPQDFILFIIPSVLVSIAFAPILLSINPTPAFETTKGLSLRELYTISPLGCVGFFILGGVFAAQFGMASVFGQQAGLSVAQISGFVSTFYIGGLVLQYPIGWISDRMDRRIVILTVTAVAAGAGFLPVFISSDFSVLLVAAFMMGGMTNPLYALLLAYVNDFLEPDDMPAASAGLIFINGIGAIAGPIISGWVMGVVGPSGFWSYMAVLLLALLAYGLWRSTQRSAPAPSDTGAFMTMAPATSPVAVDMAQEFWADEAEASEEDESGS</sequence>
<dbReference type="InterPro" id="IPR047200">
    <property type="entry name" value="MFS_YcaD-like"/>
</dbReference>
<dbReference type="GO" id="GO:0022857">
    <property type="term" value="F:transmembrane transporter activity"/>
    <property type="evidence" value="ECO:0007669"/>
    <property type="project" value="InterPro"/>
</dbReference>
<proteinExistence type="predicted"/>